<dbReference type="EMBL" id="JAQOSK010000020">
    <property type="protein sequence ID" value="MDC2960186.1"/>
    <property type="molecule type" value="Genomic_DNA"/>
</dbReference>
<name>A0ABT5G5P0_9ACTN</name>
<gene>
    <name evidence="3" type="ORF">PO587_37740</name>
</gene>
<protein>
    <submittedName>
        <fullName evidence="3">Flavin reductase family protein</fullName>
    </submittedName>
</protein>
<dbReference type="InterPro" id="IPR012349">
    <property type="entry name" value="Split_barrel_FMN-bd"/>
</dbReference>
<dbReference type="Proteomes" id="UP001221328">
    <property type="component" value="Unassembled WGS sequence"/>
</dbReference>
<proteinExistence type="predicted"/>
<keyword evidence="1" id="KW-0560">Oxidoreductase</keyword>
<evidence type="ECO:0000313" key="4">
    <source>
        <dbReference type="Proteomes" id="UP001221328"/>
    </source>
</evidence>
<evidence type="ECO:0000313" key="3">
    <source>
        <dbReference type="EMBL" id="MDC2960186.1"/>
    </source>
</evidence>
<dbReference type="InterPro" id="IPR002563">
    <property type="entry name" value="Flavin_Rdtase-like_dom"/>
</dbReference>
<evidence type="ECO:0000256" key="1">
    <source>
        <dbReference type="ARBA" id="ARBA00023002"/>
    </source>
</evidence>
<evidence type="ECO:0000259" key="2">
    <source>
        <dbReference type="SMART" id="SM00903"/>
    </source>
</evidence>
<dbReference type="PANTHER" id="PTHR30466">
    <property type="entry name" value="FLAVIN REDUCTASE"/>
    <property type="match status" value="1"/>
</dbReference>
<dbReference type="InterPro" id="IPR050268">
    <property type="entry name" value="NADH-dep_flavin_reductase"/>
</dbReference>
<feature type="domain" description="Flavin reductase like" evidence="2">
    <location>
        <begin position="15"/>
        <end position="146"/>
    </location>
</feature>
<dbReference type="SUPFAM" id="SSF50475">
    <property type="entry name" value="FMN-binding split barrel"/>
    <property type="match status" value="1"/>
</dbReference>
<reference evidence="3 4" key="1">
    <citation type="journal article" date="2015" name="Int. J. Syst. Evol. Microbiol.">
        <title>Streptomyces gilvifuscus sp. nov., an actinomycete that produces antibacterial compounds isolated from soil.</title>
        <authorList>
            <person name="Nguyen T.M."/>
            <person name="Kim J."/>
        </authorList>
    </citation>
    <scope>NUCLEOTIDE SEQUENCE [LARGE SCALE GENOMIC DNA]</scope>
    <source>
        <strain evidence="3 4">T113</strain>
    </source>
</reference>
<dbReference type="Gene3D" id="2.30.110.10">
    <property type="entry name" value="Electron Transport, Fmn-binding Protein, Chain A"/>
    <property type="match status" value="1"/>
</dbReference>
<accession>A0ABT5G5P0</accession>
<dbReference type="SMART" id="SM00903">
    <property type="entry name" value="Flavin_Reduct"/>
    <property type="match status" value="1"/>
</dbReference>
<comment type="caution">
    <text evidence="3">The sequence shown here is derived from an EMBL/GenBank/DDBJ whole genome shotgun (WGS) entry which is preliminary data.</text>
</comment>
<organism evidence="3 4">
    <name type="scientific">Streptomyces gilvifuscus</name>
    <dbReference type="NCBI Taxonomy" id="1550617"/>
    <lineage>
        <taxon>Bacteria</taxon>
        <taxon>Bacillati</taxon>
        <taxon>Actinomycetota</taxon>
        <taxon>Actinomycetes</taxon>
        <taxon>Kitasatosporales</taxon>
        <taxon>Streptomycetaceae</taxon>
        <taxon>Streptomyces</taxon>
    </lineage>
</organism>
<keyword evidence="4" id="KW-1185">Reference proteome</keyword>
<dbReference type="Pfam" id="PF01613">
    <property type="entry name" value="Flavin_Reduct"/>
    <property type="match status" value="1"/>
</dbReference>
<dbReference type="PANTHER" id="PTHR30466:SF15">
    <property type="entry name" value="POSSIBLE OXIDOREDUCTASE"/>
    <property type="match status" value="1"/>
</dbReference>
<sequence length="160" mass="17478">MDGADAFTDRLNPQMCVVTAAAEGRRAGCLVGFFSQCSIRPVRFMVWLSTANHTYEVARAADFLAVHLLDREQHDLAELFGGECGARTDKFARARWRSGPGGTAVLEDAAAWFVGTVGRRVEDGDHVGFVLEPVEWGGRTEGHLLRLREALDIAPGHPVD</sequence>